<dbReference type="InterPro" id="IPR052063">
    <property type="entry name" value="Polysaccharide_Lyase_1"/>
</dbReference>
<evidence type="ECO:0000256" key="2">
    <source>
        <dbReference type="ARBA" id="ARBA00023180"/>
    </source>
</evidence>
<proteinExistence type="predicted"/>
<dbReference type="AlphaFoldDB" id="A0A1W2G6I1"/>
<dbReference type="Proteomes" id="UP000192472">
    <property type="component" value="Unassembled WGS sequence"/>
</dbReference>
<gene>
    <name evidence="4" type="ORF">SAMN04488029_0630</name>
</gene>
<feature type="compositionally biased region" description="Basic and acidic residues" evidence="3">
    <location>
        <begin position="391"/>
        <end position="412"/>
    </location>
</feature>
<evidence type="ECO:0000313" key="4">
    <source>
        <dbReference type="EMBL" id="SMD32287.1"/>
    </source>
</evidence>
<dbReference type="InterPro" id="IPR012334">
    <property type="entry name" value="Pectin_lyas_fold"/>
</dbReference>
<dbReference type="PANTHER" id="PTHR42970:SF1">
    <property type="entry name" value="PECTATE LYASE C-RELATED"/>
    <property type="match status" value="1"/>
</dbReference>
<reference evidence="4 5" key="1">
    <citation type="submission" date="2017-04" db="EMBL/GenBank/DDBJ databases">
        <authorList>
            <person name="Afonso C.L."/>
            <person name="Miller P.J."/>
            <person name="Scott M.A."/>
            <person name="Spackman E."/>
            <person name="Goraichik I."/>
            <person name="Dimitrov K.M."/>
            <person name="Suarez D.L."/>
            <person name="Swayne D.E."/>
        </authorList>
    </citation>
    <scope>NUCLEOTIDE SEQUENCE [LARGE SCALE GENOMIC DNA]</scope>
    <source>
        <strain evidence="4 5">DSM 26133</strain>
    </source>
</reference>
<accession>A0A1W2G6I1</accession>
<feature type="region of interest" description="Disordered" evidence="3">
    <location>
        <begin position="389"/>
        <end position="419"/>
    </location>
</feature>
<organism evidence="4 5">
    <name type="scientific">Reichenbachiella faecimaris</name>
    <dbReference type="NCBI Taxonomy" id="692418"/>
    <lineage>
        <taxon>Bacteria</taxon>
        <taxon>Pseudomonadati</taxon>
        <taxon>Bacteroidota</taxon>
        <taxon>Cytophagia</taxon>
        <taxon>Cytophagales</taxon>
        <taxon>Reichenbachiellaceae</taxon>
        <taxon>Reichenbachiella</taxon>
    </lineage>
</organism>
<dbReference type="PANTHER" id="PTHR42970">
    <property type="entry name" value="PECTATE LYASE C-RELATED"/>
    <property type="match status" value="1"/>
</dbReference>
<keyword evidence="1" id="KW-0479">Metal-binding</keyword>
<sequence>MQKLLTILVSIAFINEMQSQSLAFPGAEGHGRYVSGGRGGEVVHVTNLKDNGPGSLRAALKKEGATTVLFDLSGTIFLESPLEIKNDSVTIAGQSAPGNGICIANYPLKIKADQVIIRYIRVRMGDSAGIEGDAVSATRHNNIIIDHCSFSWGTDETATFYDNENFTLQWCMITESLNLSVHKKGTHGYGGIWGGKGASFHHNLLAHHTSRNPRFCGARYHKQPEKEQVDFWNNVIYNWQFNAAYGGEEGNHQMINNYFKPGPATKNSKRSRFVAPSEPYGKFYVSGNIVEEEAAIIENNLAGVIGDVPQAYLPSSPIWSLNDEISSSRTALSEVLAQAGASCSRDQLDQRIAEEVRAGTASKGTEKDGIIDSQKDVGGWPVLESKVSQLDTDHDGMPDEWESKQGLNKEDGSDQSATNFHPYYTNLEIYLNQIIENKIPNE</sequence>
<evidence type="ECO:0008006" key="6">
    <source>
        <dbReference type="Google" id="ProtNLM"/>
    </source>
</evidence>
<keyword evidence="2" id="KW-0325">Glycoprotein</keyword>
<feature type="region of interest" description="Disordered" evidence="3">
    <location>
        <begin position="357"/>
        <end position="376"/>
    </location>
</feature>
<protein>
    <recommendedName>
        <fullName evidence="6">Pectate lyase</fullName>
    </recommendedName>
</protein>
<dbReference type="SUPFAM" id="SSF51126">
    <property type="entry name" value="Pectin lyase-like"/>
    <property type="match status" value="1"/>
</dbReference>
<evidence type="ECO:0000256" key="1">
    <source>
        <dbReference type="ARBA" id="ARBA00022723"/>
    </source>
</evidence>
<feature type="compositionally biased region" description="Basic and acidic residues" evidence="3">
    <location>
        <begin position="364"/>
        <end position="375"/>
    </location>
</feature>
<dbReference type="Gene3D" id="2.160.20.10">
    <property type="entry name" value="Single-stranded right-handed beta-helix, Pectin lyase-like"/>
    <property type="match status" value="1"/>
</dbReference>
<dbReference type="GO" id="GO:0046872">
    <property type="term" value="F:metal ion binding"/>
    <property type="evidence" value="ECO:0007669"/>
    <property type="project" value="UniProtKB-KW"/>
</dbReference>
<dbReference type="InterPro" id="IPR011050">
    <property type="entry name" value="Pectin_lyase_fold/virulence"/>
</dbReference>
<dbReference type="RefSeq" id="WP_084370955.1">
    <property type="nucleotide sequence ID" value="NZ_FWYF01000001.1"/>
</dbReference>
<keyword evidence="5" id="KW-1185">Reference proteome</keyword>
<name>A0A1W2G6I1_REIFA</name>
<dbReference type="STRING" id="692418.SAMN04488029_0630"/>
<evidence type="ECO:0000313" key="5">
    <source>
        <dbReference type="Proteomes" id="UP000192472"/>
    </source>
</evidence>
<evidence type="ECO:0000256" key="3">
    <source>
        <dbReference type="SAM" id="MobiDB-lite"/>
    </source>
</evidence>
<dbReference type="EMBL" id="FWYF01000001">
    <property type="protein sequence ID" value="SMD32287.1"/>
    <property type="molecule type" value="Genomic_DNA"/>
</dbReference>
<dbReference type="OrthoDB" id="9803616at2"/>